<comment type="similarity">
    <text evidence="1 8">Belongs to the SbcD family.</text>
</comment>
<comment type="function">
    <text evidence="8">SbcCD cleaves DNA hairpin structures. These structures can inhibit DNA replication and are intermediates in certain DNA recombination reactions. The complex acts as a 3'-&gt;5' double strand exonuclease that can open hairpins. It also has a 5' single-strand endonuclease activity.</text>
</comment>
<evidence type="ECO:0000256" key="6">
    <source>
        <dbReference type="ARBA" id="ARBA00022839"/>
    </source>
</evidence>
<evidence type="ECO:0000256" key="7">
    <source>
        <dbReference type="ARBA" id="ARBA00023172"/>
    </source>
</evidence>
<dbReference type="InterPro" id="IPR050535">
    <property type="entry name" value="DNA_Repair-Maintenance_Comp"/>
</dbReference>
<keyword evidence="4 8" id="KW-0540">Nuclease</keyword>
<dbReference type="InterPro" id="IPR041796">
    <property type="entry name" value="Mre11_N"/>
</dbReference>
<reference evidence="11 12" key="1">
    <citation type="journal article" date="2015" name="Antonie Van Leeuwenhoek">
        <title>Oceanobacillus bengalensis sp. nov., a bacterium isolated from seawater of the Bay of Bengal.</title>
        <authorList>
            <person name="Yongchang O."/>
            <person name="Xiang W."/>
            <person name="Wang G."/>
        </authorList>
    </citation>
    <scope>NUCLEOTIDE SEQUENCE [LARGE SCALE GENOMIC DNA]</scope>
    <source>
        <strain evidence="11 12">MCCC 1K00260</strain>
    </source>
</reference>
<evidence type="ECO:0000256" key="8">
    <source>
        <dbReference type="RuleBase" id="RU363069"/>
    </source>
</evidence>
<dbReference type="InterPro" id="IPR026843">
    <property type="entry name" value="SbcD_C"/>
</dbReference>
<feature type="domain" description="Nuclease SbcCD subunit D C-terminal" evidence="10">
    <location>
        <begin position="272"/>
        <end position="358"/>
    </location>
</feature>
<keyword evidence="8" id="KW-0255">Endonuclease</keyword>
<keyword evidence="6 8" id="KW-0269">Exonuclease</keyword>
<dbReference type="RefSeq" id="WP_121128972.1">
    <property type="nucleotide sequence ID" value="NZ_JBHUFK010000001.1"/>
</dbReference>
<organism evidence="11 12">
    <name type="scientific">Oceanobacillus bengalensis</name>
    <dbReference type="NCBI Taxonomy" id="1435466"/>
    <lineage>
        <taxon>Bacteria</taxon>
        <taxon>Bacillati</taxon>
        <taxon>Bacillota</taxon>
        <taxon>Bacilli</taxon>
        <taxon>Bacillales</taxon>
        <taxon>Bacillaceae</taxon>
        <taxon>Oceanobacillus</taxon>
    </lineage>
</organism>
<protein>
    <recommendedName>
        <fullName evidence="3 8">Nuclease SbcCD subunit D</fullName>
    </recommendedName>
</protein>
<comment type="subunit">
    <text evidence="2 8">Heterodimer of SbcC and SbcD.</text>
</comment>
<dbReference type="SUPFAM" id="SSF56300">
    <property type="entry name" value="Metallo-dependent phosphatases"/>
    <property type="match status" value="1"/>
</dbReference>
<evidence type="ECO:0000256" key="5">
    <source>
        <dbReference type="ARBA" id="ARBA00022801"/>
    </source>
</evidence>
<dbReference type="EMBL" id="RBZO01000004">
    <property type="protein sequence ID" value="RKQ17614.1"/>
    <property type="molecule type" value="Genomic_DNA"/>
</dbReference>
<keyword evidence="8" id="KW-0235">DNA replication</keyword>
<evidence type="ECO:0000256" key="1">
    <source>
        <dbReference type="ARBA" id="ARBA00010555"/>
    </source>
</evidence>
<dbReference type="InterPro" id="IPR004593">
    <property type="entry name" value="SbcD"/>
</dbReference>
<dbReference type="PANTHER" id="PTHR30337:SF0">
    <property type="entry name" value="NUCLEASE SBCCD SUBUNIT D"/>
    <property type="match status" value="1"/>
</dbReference>
<dbReference type="GO" id="GO:0006260">
    <property type="term" value="P:DNA replication"/>
    <property type="evidence" value="ECO:0007669"/>
    <property type="project" value="UniProtKB-KW"/>
</dbReference>
<dbReference type="NCBIfam" id="TIGR00619">
    <property type="entry name" value="sbcd"/>
    <property type="match status" value="1"/>
</dbReference>
<dbReference type="InterPro" id="IPR004843">
    <property type="entry name" value="Calcineurin-like_PHP"/>
</dbReference>
<feature type="domain" description="Calcineurin-like phosphoesterase" evidence="9">
    <location>
        <begin position="1"/>
        <end position="192"/>
    </location>
</feature>
<comment type="caution">
    <text evidence="11">The sequence shown here is derived from an EMBL/GenBank/DDBJ whole genome shotgun (WGS) entry which is preliminary data.</text>
</comment>
<dbReference type="GO" id="GO:0004519">
    <property type="term" value="F:endonuclease activity"/>
    <property type="evidence" value="ECO:0007669"/>
    <property type="project" value="UniProtKB-KW"/>
</dbReference>
<dbReference type="GO" id="GO:0008408">
    <property type="term" value="F:3'-5' exonuclease activity"/>
    <property type="evidence" value="ECO:0007669"/>
    <property type="project" value="InterPro"/>
</dbReference>
<dbReference type="Pfam" id="PF12320">
    <property type="entry name" value="SbcD_C"/>
    <property type="match status" value="1"/>
</dbReference>
<evidence type="ECO:0000256" key="4">
    <source>
        <dbReference type="ARBA" id="ARBA00022722"/>
    </source>
</evidence>
<evidence type="ECO:0000313" key="12">
    <source>
        <dbReference type="Proteomes" id="UP000281813"/>
    </source>
</evidence>
<evidence type="ECO:0000256" key="2">
    <source>
        <dbReference type="ARBA" id="ARBA00011322"/>
    </source>
</evidence>
<dbReference type="PANTHER" id="PTHR30337">
    <property type="entry name" value="COMPONENT OF ATP-DEPENDENT DSDNA EXONUCLEASE"/>
    <property type="match status" value="1"/>
</dbReference>
<evidence type="ECO:0000259" key="10">
    <source>
        <dbReference type="Pfam" id="PF12320"/>
    </source>
</evidence>
<keyword evidence="12" id="KW-1185">Reference proteome</keyword>
<keyword evidence="7 8" id="KW-0233">DNA recombination</keyword>
<dbReference type="Pfam" id="PF00149">
    <property type="entry name" value="Metallophos"/>
    <property type="match status" value="1"/>
</dbReference>
<accession>A0A494Z557</accession>
<sequence length="396" mass="45072">MKFFHTADWHLGKLVQGVYMTEDQAFVLEQFIQAIEEEKPDAVVIAGDLYDRAVPPTEAVQLLDEVLEKIVLKLKTPVIAVAGNHDSPSRLNFGSGMMKANGFHIVGNFTKDIQPVILHDEHGEVHFHLVPYCDPSVVRNILEDDEIRSHNDAAGKMIEKIKQDMDPNSRHVFVGHAFVTPTGDEEENTSDSERPLSIGGAEYVDAHLYSAFHYTALGHLHQAHKVLEDNIRYAGSILKYSISEEHHKKGFLVVEMDEAGNVELEKRLFTPRRDIRTVEATMEELLEHPVNEDYVFVRLLDMAPVLSPMEKVRSVYPNAMHVERKNYASASNVRDGEVTVNRSKMSDLDLFKAFYKEVKGMEAEEETEELFKEVLDELLKQENETSNVAKKEYIRN</sequence>
<dbReference type="OrthoDB" id="9773856at2"/>
<dbReference type="Gene3D" id="3.60.21.10">
    <property type="match status" value="1"/>
</dbReference>
<proteinExistence type="inferred from homology"/>
<name>A0A494Z557_9BACI</name>
<gene>
    <name evidence="8" type="primary">sbcD</name>
    <name evidence="11" type="ORF">D8M05_04235</name>
</gene>
<dbReference type="CDD" id="cd00840">
    <property type="entry name" value="MPP_Mre11_N"/>
    <property type="match status" value="1"/>
</dbReference>
<evidence type="ECO:0000259" key="9">
    <source>
        <dbReference type="Pfam" id="PF00149"/>
    </source>
</evidence>
<dbReference type="GO" id="GO:0006310">
    <property type="term" value="P:DNA recombination"/>
    <property type="evidence" value="ECO:0007669"/>
    <property type="project" value="UniProtKB-KW"/>
</dbReference>
<evidence type="ECO:0000256" key="3">
    <source>
        <dbReference type="ARBA" id="ARBA00013365"/>
    </source>
</evidence>
<dbReference type="Proteomes" id="UP000281813">
    <property type="component" value="Unassembled WGS sequence"/>
</dbReference>
<evidence type="ECO:0000313" key="11">
    <source>
        <dbReference type="EMBL" id="RKQ17614.1"/>
    </source>
</evidence>
<dbReference type="AlphaFoldDB" id="A0A494Z557"/>
<keyword evidence="5 8" id="KW-0378">Hydrolase</keyword>
<dbReference type="InterPro" id="IPR029052">
    <property type="entry name" value="Metallo-depent_PP-like"/>
</dbReference>